<dbReference type="PROSITE" id="PS51257">
    <property type="entry name" value="PROKAR_LIPOPROTEIN"/>
    <property type="match status" value="1"/>
</dbReference>
<keyword evidence="1" id="KW-0676">Redox-active center</keyword>
<dbReference type="CDD" id="cd02966">
    <property type="entry name" value="TlpA_like_family"/>
    <property type="match status" value="1"/>
</dbReference>
<dbReference type="InterPro" id="IPR036249">
    <property type="entry name" value="Thioredoxin-like_sf"/>
</dbReference>
<dbReference type="Pfam" id="PF00578">
    <property type="entry name" value="AhpC-TSA"/>
    <property type="match status" value="1"/>
</dbReference>
<sequence length="184" mass="20930">MKKIILSMLIMAALSGCKKESTKTDDTVVFSDSVSTQEPSPAPVALNEFTPQKTSEFLKTKNDTLYVTNFFATWCGPCVREIPHFKEKMEELKNQPVKFTFISLDSKEDWATKVSSFADEQGIRSNTVLLDGSMLDENFFTSNFKTWDGSSIPFTFMKKGDKTQEFVGMIDQSMLEKEIERLKK</sequence>
<dbReference type="InterPro" id="IPR050553">
    <property type="entry name" value="Thioredoxin_ResA/DsbE_sf"/>
</dbReference>
<comment type="caution">
    <text evidence="3">The sequence shown here is derived from an EMBL/GenBank/DDBJ whole genome shotgun (WGS) entry which is preliminary data.</text>
</comment>
<proteinExistence type="predicted"/>
<name>A0A840K882_9FLAO</name>
<dbReference type="PANTHER" id="PTHR42852">
    <property type="entry name" value="THIOL:DISULFIDE INTERCHANGE PROTEIN DSBE"/>
    <property type="match status" value="1"/>
</dbReference>
<dbReference type="AlphaFoldDB" id="A0A840K882"/>
<evidence type="ECO:0000313" key="4">
    <source>
        <dbReference type="Proteomes" id="UP000592180"/>
    </source>
</evidence>
<dbReference type="PANTHER" id="PTHR42852:SF13">
    <property type="entry name" value="PROTEIN DIPZ"/>
    <property type="match status" value="1"/>
</dbReference>
<dbReference type="InterPro" id="IPR017937">
    <property type="entry name" value="Thioredoxin_CS"/>
</dbReference>
<dbReference type="GO" id="GO:0016209">
    <property type="term" value="F:antioxidant activity"/>
    <property type="evidence" value="ECO:0007669"/>
    <property type="project" value="InterPro"/>
</dbReference>
<evidence type="ECO:0000259" key="2">
    <source>
        <dbReference type="PROSITE" id="PS51352"/>
    </source>
</evidence>
<dbReference type="InterPro" id="IPR013766">
    <property type="entry name" value="Thioredoxin_domain"/>
</dbReference>
<evidence type="ECO:0000313" key="3">
    <source>
        <dbReference type="EMBL" id="MBB4805426.1"/>
    </source>
</evidence>
<dbReference type="Gene3D" id="3.40.30.10">
    <property type="entry name" value="Glutaredoxin"/>
    <property type="match status" value="1"/>
</dbReference>
<dbReference type="Proteomes" id="UP000592180">
    <property type="component" value="Unassembled WGS sequence"/>
</dbReference>
<feature type="domain" description="Thioredoxin" evidence="2">
    <location>
        <begin position="36"/>
        <end position="184"/>
    </location>
</feature>
<keyword evidence="3" id="KW-0413">Isomerase</keyword>
<reference evidence="3 4" key="1">
    <citation type="submission" date="2020-08" db="EMBL/GenBank/DDBJ databases">
        <title>Functional genomics of gut bacteria from endangered species of beetles.</title>
        <authorList>
            <person name="Carlos-Shanley C."/>
        </authorList>
    </citation>
    <scope>NUCLEOTIDE SEQUENCE [LARGE SCALE GENOMIC DNA]</scope>
    <source>
        <strain evidence="3 4">S00151</strain>
    </source>
</reference>
<accession>A0A840K882</accession>
<protein>
    <submittedName>
        <fullName evidence="3">Thiol-disulfide isomerase/thioredoxin</fullName>
    </submittedName>
</protein>
<dbReference type="EMBL" id="JACHLE010000001">
    <property type="protein sequence ID" value="MBB4805426.1"/>
    <property type="molecule type" value="Genomic_DNA"/>
</dbReference>
<dbReference type="GO" id="GO:0016853">
    <property type="term" value="F:isomerase activity"/>
    <property type="evidence" value="ECO:0007669"/>
    <property type="project" value="UniProtKB-KW"/>
</dbReference>
<dbReference type="PROSITE" id="PS00194">
    <property type="entry name" value="THIOREDOXIN_1"/>
    <property type="match status" value="1"/>
</dbReference>
<dbReference type="SUPFAM" id="SSF52833">
    <property type="entry name" value="Thioredoxin-like"/>
    <property type="match status" value="1"/>
</dbReference>
<dbReference type="GO" id="GO:0016491">
    <property type="term" value="F:oxidoreductase activity"/>
    <property type="evidence" value="ECO:0007669"/>
    <property type="project" value="InterPro"/>
</dbReference>
<evidence type="ECO:0000256" key="1">
    <source>
        <dbReference type="ARBA" id="ARBA00023284"/>
    </source>
</evidence>
<dbReference type="InterPro" id="IPR000866">
    <property type="entry name" value="AhpC/TSA"/>
</dbReference>
<dbReference type="PROSITE" id="PS51352">
    <property type="entry name" value="THIOREDOXIN_2"/>
    <property type="match status" value="1"/>
</dbReference>
<organism evidence="3 4">
    <name type="scientific">Chryseobacterium defluvii</name>
    <dbReference type="NCBI Taxonomy" id="160396"/>
    <lineage>
        <taxon>Bacteria</taxon>
        <taxon>Pseudomonadati</taxon>
        <taxon>Bacteroidota</taxon>
        <taxon>Flavobacteriia</taxon>
        <taxon>Flavobacteriales</taxon>
        <taxon>Weeksellaceae</taxon>
        <taxon>Chryseobacterium group</taxon>
        <taxon>Chryseobacterium</taxon>
    </lineage>
</organism>
<gene>
    <name evidence="3" type="ORF">HNP38_000698</name>
</gene>
<dbReference type="RefSeq" id="WP_184184505.1">
    <property type="nucleotide sequence ID" value="NZ_JACHLE010000001.1"/>
</dbReference>
<keyword evidence="4" id="KW-1185">Reference proteome</keyword>